<dbReference type="RefSeq" id="WP_023160405.1">
    <property type="nucleotide sequence ID" value="NZ_CGBR01000027.1"/>
</dbReference>
<gene>
    <name evidence="1" type="ORF">ERS137941_03226</name>
</gene>
<dbReference type="AlphaFoldDB" id="A0A0T7P7Q3"/>
<proteinExistence type="predicted"/>
<organism evidence="1 2">
    <name type="scientific">Yersinia enterocolitica</name>
    <dbReference type="NCBI Taxonomy" id="630"/>
    <lineage>
        <taxon>Bacteria</taxon>
        <taxon>Pseudomonadati</taxon>
        <taxon>Pseudomonadota</taxon>
        <taxon>Gammaproteobacteria</taxon>
        <taxon>Enterobacterales</taxon>
        <taxon>Yersiniaceae</taxon>
        <taxon>Yersinia</taxon>
    </lineage>
</organism>
<dbReference type="Proteomes" id="UP000048841">
    <property type="component" value="Unassembled WGS sequence"/>
</dbReference>
<accession>A0A0T7P7Q3</accession>
<name>A0A0T7P7Q3_YEREN</name>
<reference evidence="1 2" key="1">
    <citation type="submission" date="2015-03" db="EMBL/GenBank/DDBJ databases">
        <authorList>
            <person name="Murphy D."/>
        </authorList>
    </citation>
    <scope>NUCLEOTIDE SEQUENCE [LARGE SCALE GENOMIC DNA]</scope>
    <source>
        <strain evidence="1 2">IP26249</strain>
    </source>
</reference>
<evidence type="ECO:0000313" key="1">
    <source>
        <dbReference type="EMBL" id="CFQ69961.1"/>
    </source>
</evidence>
<sequence>MDFKDVITPLATLAAVWLAANFTLRNELRKKELEIKAAHLEKLSENCDSTLIHLINYAGGIASMLDAHMHFTPGNEPFRVHFLNDLLTQIDDSPRGLDLEKMHWCRHGLEFHRENEWKRWSEVVPSLNDRIYDFFMVTTPGDENLVMLDKSRTRAEIAEFTADLRVRIKDIDVQRKEIVSAMANDFRLLTQSAPNNIYDLVFKCRKRLLDFFKR</sequence>
<protein>
    <submittedName>
        <fullName evidence="1">Uncharacterized protein</fullName>
    </submittedName>
</protein>
<evidence type="ECO:0000313" key="2">
    <source>
        <dbReference type="Proteomes" id="UP000048841"/>
    </source>
</evidence>
<dbReference type="EMBL" id="CGBR01000027">
    <property type="protein sequence ID" value="CFQ69961.1"/>
    <property type="molecule type" value="Genomic_DNA"/>
</dbReference>